<feature type="domain" description="BAR" evidence="1">
    <location>
        <begin position="8"/>
        <end position="226"/>
    </location>
</feature>
<dbReference type="PANTHER" id="PTHR45854:SF3">
    <property type="entry name" value="ARFGAP WITH SH3 DOMAIN, ANK REPEAT AND PH DOMAIN-CONTAINING PROTEIN"/>
    <property type="match status" value="1"/>
</dbReference>
<dbReference type="GO" id="GO:0005096">
    <property type="term" value="F:GTPase activator activity"/>
    <property type="evidence" value="ECO:0007669"/>
    <property type="project" value="InterPro"/>
</dbReference>
<dbReference type="GO" id="GO:0005737">
    <property type="term" value="C:cytoplasm"/>
    <property type="evidence" value="ECO:0007669"/>
    <property type="project" value="InterPro"/>
</dbReference>
<dbReference type="EMBL" id="CAXKWB010000652">
    <property type="protein sequence ID" value="CAL4061582.1"/>
    <property type="molecule type" value="Genomic_DNA"/>
</dbReference>
<gene>
    <name evidence="2" type="ORF">MNOR_LOCUS2216</name>
</gene>
<keyword evidence="3" id="KW-1185">Reference proteome</keyword>
<dbReference type="Proteomes" id="UP001497623">
    <property type="component" value="Unassembled WGS sequence"/>
</dbReference>
<dbReference type="InterPro" id="IPR004148">
    <property type="entry name" value="BAR_dom"/>
</dbReference>
<sequence length="279" mass="32015">AMDKDREGLARMKKVVKNIHSSGQSYVTAEGDMSEALRRLGTYEPQSRPEDRALCEAFHKFAVVIREHSALLQQLITNQRNNLLHPLDSVLKGDLKGIKGDLKRPFDKVAKDYDAKFTKIEKEKKASAKEAGFIKNDVDPSEVAEEMSKERKMFQLHMCDYLIKVNEIKTKKGVEFLQKLVEYYHAYCKYFEEGMKTWAHFGSYVTELSEKLRDVRHQQEEERRQLLATRQLIRNSLSAEAKTELQGSAGTVGYSLHQQQGDKVHGTCKSGHLYKKSES</sequence>
<dbReference type="Pfam" id="PF16746">
    <property type="entry name" value="BAR_3"/>
    <property type="match status" value="1"/>
</dbReference>
<feature type="non-terminal residue" evidence="2">
    <location>
        <position position="279"/>
    </location>
</feature>
<accession>A0AAV2PPX6</accession>
<evidence type="ECO:0000313" key="3">
    <source>
        <dbReference type="Proteomes" id="UP001497623"/>
    </source>
</evidence>
<dbReference type="InterPro" id="IPR043593">
    <property type="entry name" value="ASAP"/>
</dbReference>
<evidence type="ECO:0000313" key="2">
    <source>
        <dbReference type="EMBL" id="CAL4061582.1"/>
    </source>
</evidence>
<dbReference type="InterPro" id="IPR027267">
    <property type="entry name" value="AH/BAR_dom_sf"/>
</dbReference>
<name>A0AAV2PPX6_MEGNR</name>
<reference evidence="2 3" key="1">
    <citation type="submission" date="2024-05" db="EMBL/GenBank/DDBJ databases">
        <authorList>
            <person name="Wallberg A."/>
        </authorList>
    </citation>
    <scope>NUCLEOTIDE SEQUENCE [LARGE SCALE GENOMIC DNA]</scope>
</reference>
<feature type="non-terminal residue" evidence="2">
    <location>
        <position position="1"/>
    </location>
</feature>
<dbReference type="Gene3D" id="1.20.1270.60">
    <property type="entry name" value="Arfaptin homology (AH) domain/BAR domain"/>
    <property type="match status" value="1"/>
</dbReference>
<dbReference type="SUPFAM" id="SSF103657">
    <property type="entry name" value="BAR/IMD domain-like"/>
    <property type="match status" value="1"/>
</dbReference>
<evidence type="ECO:0000259" key="1">
    <source>
        <dbReference type="Pfam" id="PF16746"/>
    </source>
</evidence>
<comment type="caution">
    <text evidence="2">The sequence shown here is derived from an EMBL/GenBank/DDBJ whole genome shotgun (WGS) entry which is preliminary data.</text>
</comment>
<organism evidence="2 3">
    <name type="scientific">Meganyctiphanes norvegica</name>
    <name type="common">Northern krill</name>
    <name type="synonym">Thysanopoda norvegica</name>
    <dbReference type="NCBI Taxonomy" id="48144"/>
    <lineage>
        <taxon>Eukaryota</taxon>
        <taxon>Metazoa</taxon>
        <taxon>Ecdysozoa</taxon>
        <taxon>Arthropoda</taxon>
        <taxon>Crustacea</taxon>
        <taxon>Multicrustacea</taxon>
        <taxon>Malacostraca</taxon>
        <taxon>Eumalacostraca</taxon>
        <taxon>Eucarida</taxon>
        <taxon>Euphausiacea</taxon>
        <taxon>Euphausiidae</taxon>
        <taxon>Meganyctiphanes</taxon>
    </lineage>
</organism>
<protein>
    <recommendedName>
        <fullName evidence="1">BAR domain-containing protein</fullName>
    </recommendedName>
</protein>
<dbReference type="AlphaFoldDB" id="A0AAV2PPX6"/>
<proteinExistence type="predicted"/>
<dbReference type="PANTHER" id="PTHR45854">
    <property type="entry name" value="ASAP FAMILY MEMBER"/>
    <property type="match status" value="1"/>
</dbReference>